<dbReference type="Proteomes" id="UP000838672">
    <property type="component" value="Unassembled WGS sequence"/>
</dbReference>
<proteinExistence type="inferred from homology"/>
<dbReference type="SUPFAM" id="SSF47144">
    <property type="entry name" value="HSC20 (HSCB), C-terminal oligomerisation domain"/>
    <property type="match status" value="1"/>
</dbReference>
<dbReference type="NCBIfam" id="NF003449">
    <property type="entry name" value="PRK05014.1"/>
    <property type="match status" value="1"/>
</dbReference>
<dbReference type="InterPro" id="IPR004640">
    <property type="entry name" value="HscB"/>
</dbReference>
<dbReference type="InterPro" id="IPR009073">
    <property type="entry name" value="HscB_oligo_C"/>
</dbReference>
<dbReference type="EMBL" id="CAKLDI010000001">
    <property type="protein sequence ID" value="CAH0532856.1"/>
    <property type="molecule type" value="Genomic_DNA"/>
</dbReference>
<comment type="caution">
    <text evidence="6">The sequence shown here is derived from an EMBL/GenBank/DDBJ whole genome shotgun (WGS) entry which is preliminary data.</text>
</comment>
<feature type="domain" description="J" evidence="5">
    <location>
        <begin position="2"/>
        <end position="74"/>
    </location>
</feature>
<comment type="similarity">
    <text evidence="1 4">Belongs to the HscB family.</text>
</comment>
<organism evidence="6 7">
    <name type="scientific">Vibrio stylophorae</name>
    <dbReference type="NCBI Taxonomy" id="659351"/>
    <lineage>
        <taxon>Bacteria</taxon>
        <taxon>Pseudomonadati</taxon>
        <taxon>Pseudomonadota</taxon>
        <taxon>Gammaproteobacteria</taxon>
        <taxon>Vibrionales</taxon>
        <taxon>Vibrionaceae</taxon>
        <taxon>Vibrio</taxon>
    </lineage>
</organism>
<name>A0ABM8ZRC6_9VIBR</name>
<dbReference type="Gene3D" id="1.10.287.110">
    <property type="entry name" value="DnaJ domain"/>
    <property type="match status" value="1"/>
</dbReference>
<dbReference type="RefSeq" id="WP_237464940.1">
    <property type="nucleotide sequence ID" value="NZ_CAKLDI010000001.1"/>
</dbReference>
<sequence length="170" mass="19696">MNYFELFGLPTQFVLDSEQLSRTYRQLQKKFHPDNFATASERDKRMAVDQAATINDAYFVLRANLSRAIYLLELQGLDIKNEQKTMQDMAFLMTQMELRETLESIPQSADPMSELMALQQEVAQINHTLSDELRDTLANALWDEAADAVRKLQFIAKLEQQIEQQEDALF</sequence>
<dbReference type="PROSITE" id="PS50076">
    <property type="entry name" value="DNAJ_2"/>
    <property type="match status" value="1"/>
</dbReference>
<reference evidence="6" key="1">
    <citation type="submission" date="2021-11" db="EMBL/GenBank/DDBJ databases">
        <authorList>
            <person name="Rodrigo-Torres L."/>
            <person name="Arahal R. D."/>
            <person name="Lucena T."/>
        </authorList>
    </citation>
    <scope>NUCLEOTIDE SEQUENCE</scope>
    <source>
        <strain evidence="6">CECT 7929</strain>
    </source>
</reference>
<dbReference type="InterPro" id="IPR036869">
    <property type="entry name" value="J_dom_sf"/>
</dbReference>
<dbReference type="HAMAP" id="MF_00682">
    <property type="entry name" value="HscB"/>
    <property type="match status" value="1"/>
</dbReference>
<comment type="subunit">
    <text evidence="4">Interacts with HscA and stimulates its ATPase activity.</text>
</comment>
<evidence type="ECO:0000256" key="3">
    <source>
        <dbReference type="ARBA" id="ARBA00025596"/>
    </source>
</evidence>
<dbReference type="PANTHER" id="PTHR14021">
    <property type="entry name" value="IRON-SULFUR CLUSTER CO-CHAPERONE PROTEIN HSCB"/>
    <property type="match status" value="1"/>
</dbReference>
<dbReference type="Gene3D" id="1.20.1280.20">
    <property type="entry name" value="HscB, C-terminal domain"/>
    <property type="match status" value="1"/>
</dbReference>
<evidence type="ECO:0000256" key="4">
    <source>
        <dbReference type="HAMAP-Rule" id="MF_00682"/>
    </source>
</evidence>
<evidence type="ECO:0000256" key="1">
    <source>
        <dbReference type="ARBA" id="ARBA00010476"/>
    </source>
</evidence>
<dbReference type="InterPro" id="IPR036386">
    <property type="entry name" value="HscB_C_sf"/>
</dbReference>
<dbReference type="PANTHER" id="PTHR14021:SF15">
    <property type="entry name" value="IRON-SULFUR CLUSTER CO-CHAPERONE PROTEIN HSCB"/>
    <property type="match status" value="1"/>
</dbReference>
<accession>A0ABM8ZRC6</accession>
<gene>
    <name evidence="4 6" type="primary">hscB</name>
    <name evidence="6" type="ORF">VST7929_00703</name>
</gene>
<evidence type="ECO:0000313" key="7">
    <source>
        <dbReference type="Proteomes" id="UP000838672"/>
    </source>
</evidence>
<dbReference type="SMART" id="SM00271">
    <property type="entry name" value="DnaJ"/>
    <property type="match status" value="1"/>
</dbReference>
<dbReference type="SUPFAM" id="SSF46565">
    <property type="entry name" value="Chaperone J-domain"/>
    <property type="match status" value="1"/>
</dbReference>
<evidence type="ECO:0000313" key="6">
    <source>
        <dbReference type="EMBL" id="CAH0532856.1"/>
    </source>
</evidence>
<dbReference type="Pfam" id="PF07743">
    <property type="entry name" value="HSCB_C"/>
    <property type="match status" value="1"/>
</dbReference>
<dbReference type="Pfam" id="PF00226">
    <property type="entry name" value="DnaJ"/>
    <property type="match status" value="1"/>
</dbReference>
<evidence type="ECO:0000256" key="2">
    <source>
        <dbReference type="ARBA" id="ARBA00023186"/>
    </source>
</evidence>
<keyword evidence="7" id="KW-1185">Reference proteome</keyword>
<keyword evidence="2 4" id="KW-0143">Chaperone</keyword>
<protein>
    <recommendedName>
        <fullName evidence="4">Co-chaperone protein HscB homolog</fullName>
    </recommendedName>
</protein>
<dbReference type="CDD" id="cd06257">
    <property type="entry name" value="DnaJ"/>
    <property type="match status" value="1"/>
</dbReference>
<dbReference type="NCBIfam" id="TIGR00714">
    <property type="entry name" value="hscB"/>
    <property type="match status" value="1"/>
</dbReference>
<comment type="function">
    <text evidence="3 4">Co-chaperone involved in the maturation of iron-sulfur cluster-containing proteins. Seems to help targeting proteins to be folded toward HscA.</text>
</comment>
<evidence type="ECO:0000259" key="5">
    <source>
        <dbReference type="PROSITE" id="PS50076"/>
    </source>
</evidence>
<dbReference type="InterPro" id="IPR001623">
    <property type="entry name" value="DnaJ_domain"/>
</dbReference>